<dbReference type="AlphaFoldDB" id="A0A4U5NKK2"/>
<dbReference type="Pfam" id="PF04882">
    <property type="entry name" value="Peroxin-3"/>
    <property type="match status" value="1"/>
</dbReference>
<evidence type="ECO:0000256" key="1">
    <source>
        <dbReference type="ARBA" id="ARBA00011494"/>
    </source>
</evidence>
<protein>
    <recommendedName>
        <fullName evidence="2">Peroxisomal biogenesis factor 3</fullName>
    </recommendedName>
    <alternativeName>
        <fullName evidence="5">Peroxisomal assembly protein PEX3</fullName>
    </alternativeName>
</protein>
<dbReference type="EMBL" id="AZBU02000004">
    <property type="protein sequence ID" value="TKR83171.1"/>
    <property type="molecule type" value="Genomic_DNA"/>
</dbReference>
<dbReference type="OrthoDB" id="45930at2759"/>
<dbReference type="STRING" id="34508.A0A4U5NKK2"/>
<dbReference type="GO" id="GO:0005778">
    <property type="term" value="C:peroxisomal membrane"/>
    <property type="evidence" value="ECO:0007669"/>
    <property type="project" value="InterPro"/>
</dbReference>
<dbReference type="Proteomes" id="UP000298663">
    <property type="component" value="Unassembled WGS sequence"/>
</dbReference>
<dbReference type="GO" id="GO:0030674">
    <property type="term" value="F:protein-macromolecule adaptor activity"/>
    <property type="evidence" value="ECO:0007669"/>
    <property type="project" value="TreeGrafter"/>
</dbReference>
<reference evidence="6 7" key="1">
    <citation type="journal article" date="2015" name="Genome Biol.">
        <title>Comparative genomics of Steinernema reveals deeply conserved gene regulatory networks.</title>
        <authorList>
            <person name="Dillman A.R."/>
            <person name="Macchietto M."/>
            <person name="Porter C.F."/>
            <person name="Rogers A."/>
            <person name="Williams B."/>
            <person name="Antoshechkin I."/>
            <person name="Lee M.M."/>
            <person name="Goodwin Z."/>
            <person name="Lu X."/>
            <person name="Lewis E.E."/>
            <person name="Goodrich-Blair H."/>
            <person name="Stock S.P."/>
            <person name="Adams B.J."/>
            <person name="Sternberg P.W."/>
            <person name="Mortazavi A."/>
        </authorList>
    </citation>
    <scope>NUCLEOTIDE SEQUENCE [LARGE SCALE GENOMIC DNA]</scope>
    <source>
        <strain evidence="6 7">ALL</strain>
    </source>
</reference>
<dbReference type="InterPro" id="IPR006966">
    <property type="entry name" value="Peroxin-3"/>
</dbReference>
<keyword evidence="7" id="KW-1185">Reference proteome</keyword>
<evidence type="ECO:0000313" key="7">
    <source>
        <dbReference type="Proteomes" id="UP000298663"/>
    </source>
</evidence>
<comment type="subunit">
    <text evidence="1">Interacts with PEX19.</text>
</comment>
<evidence type="ECO:0000256" key="2">
    <source>
        <dbReference type="ARBA" id="ARBA00014294"/>
    </source>
</evidence>
<keyword evidence="3" id="KW-0962">Peroxisome biogenesis</keyword>
<gene>
    <name evidence="6" type="ORF">L596_016801</name>
</gene>
<dbReference type="GO" id="GO:0045046">
    <property type="term" value="P:protein import into peroxisome membrane"/>
    <property type="evidence" value="ECO:0007669"/>
    <property type="project" value="TreeGrafter"/>
</dbReference>
<evidence type="ECO:0000256" key="5">
    <source>
        <dbReference type="ARBA" id="ARBA00029630"/>
    </source>
</evidence>
<evidence type="ECO:0000313" key="6">
    <source>
        <dbReference type="EMBL" id="TKR83171.1"/>
    </source>
</evidence>
<name>A0A4U5NKK2_STECR</name>
<sequence length="367" mass="41325">MDAAWKAYDFVKRNRGKLLVAGTAVGAVVIAQKIYENRQQREEAAHQNVVVSSARREYIFDSNHRSCESKIIELIPCVKNVLENYFNVEYLVSMLNNNSLTKTEKFEIWEKMKIMAVARVVVTAYTFTALVQVMKCQMSIVSAGIYLTMKQSAVARDSGWLSYLPEVISSQFITSDTSSASGTTSHTSQEVFLRCIEYFTSTGISQLCESIYNHTSDVIKTVDLMTPVSTFEIHEKLAEILSRLQDVDLAHYVVPSFGSNSDNAALTELLSQLTTVMQREAFKDNLKTSMDEFLDVAMSVLNGVTQEAEKKPFAKMIPLIADSYYKAASTEFDAPVQKCICSSELHRLTKDIFKENIAWTERAVHKE</sequence>
<reference evidence="6 7" key="2">
    <citation type="journal article" date="2019" name="G3 (Bethesda)">
        <title>Hybrid Assembly of the Genome of the Entomopathogenic Nematode Steinernema carpocapsae Identifies the X-Chromosome.</title>
        <authorList>
            <person name="Serra L."/>
            <person name="Macchietto M."/>
            <person name="Macias-Munoz A."/>
            <person name="McGill C.J."/>
            <person name="Rodriguez I.M."/>
            <person name="Rodriguez B."/>
            <person name="Murad R."/>
            <person name="Mortazavi A."/>
        </authorList>
    </citation>
    <scope>NUCLEOTIDE SEQUENCE [LARGE SCALE GENOMIC DNA]</scope>
    <source>
        <strain evidence="6 7">ALL</strain>
    </source>
</reference>
<comment type="caution">
    <text evidence="6">The sequence shown here is derived from an EMBL/GenBank/DDBJ whole genome shotgun (WGS) entry which is preliminary data.</text>
</comment>
<dbReference type="PANTHER" id="PTHR28080">
    <property type="entry name" value="PEROXISOMAL BIOGENESIS FACTOR 3"/>
    <property type="match status" value="1"/>
</dbReference>
<comment type="function">
    <text evidence="4">Involved in peroxisome biosynthesis and integrity. Assembles membrane vesicles before the matrix proteins are translocated. As a docking factor for PEX19, is necessary for the import of peroxisomal membrane proteins in the peroxisomes.</text>
</comment>
<organism evidence="6 7">
    <name type="scientific">Steinernema carpocapsae</name>
    <name type="common">Entomopathogenic nematode</name>
    <dbReference type="NCBI Taxonomy" id="34508"/>
    <lineage>
        <taxon>Eukaryota</taxon>
        <taxon>Metazoa</taxon>
        <taxon>Ecdysozoa</taxon>
        <taxon>Nematoda</taxon>
        <taxon>Chromadorea</taxon>
        <taxon>Rhabditida</taxon>
        <taxon>Tylenchina</taxon>
        <taxon>Panagrolaimomorpha</taxon>
        <taxon>Strongyloidoidea</taxon>
        <taxon>Steinernematidae</taxon>
        <taxon>Steinernema</taxon>
    </lineage>
</organism>
<proteinExistence type="predicted"/>
<evidence type="ECO:0000256" key="4">
    <source>
        <dbReference type="ARBA" id="ARBA00025338"/>
    </source>
</evidence>
<evidence type="ECO:0000256" key="3">
    <source>
        <dbReference type="ARBA" id="ARBA00022593"/>
    </source>
</evidence>
<accession>A0A4U5NKK2</accession>
<dbReference type="PANTHER" id="PTHR28080:SF1">
    <property type="entry name" value="PEROXISOMAL BIOGENESIS FACTOR 3"/>
    <property type="match status" value="1"/>
</dbReference>